<name>A0AAD6MNX1_9ROSI</name>
<evidence type="ECO:0000313" key="3">
    <source>
        <dbReference type="Proteomes" id="UP001164929"/>
    </source>
</evidence>
<feature type="compositionally biased region" description="Basic residues" evidence="1">
    <location>
        <begin position="16"/>
        <end position="25"/>
    </location>
</feature>
<proteinExistence type="predicted"/>
<comment type="caution">
    <text evidence="2">The sequence shown here is derived from an EMBL/GenBank/DDBJ whole genome shotgun (WGS) entry which is preliminary data.</text>
</comment>
<feature type="region of interest" description="Disordered" evidence="1">
    <location>
        <begin position="1"/>
        <end position="37"/>
    </location>
</feature>
<evidence type="ECO:0000256" key="1">
    <source>
        <dbReference type="SAM" id="MobiDB-lite"/>
    </source>
</evidence>
<dbReference type="EMBL" id="JAQIZT010000008">
    <property type="protein sequence ID" value="KAJ6989006.1"/>
    <property type="molecule type" value="Genomic_DNA"/>
</dbReference>
<gene>
    <name evidence="2" type="ORF">NC653_021792</name>
</gene>
<dbReference type="Proteomes" id="UP001164929">
    <property type="component" value="Chromosome 8"/>
</dbReference>
<accession>A0AAD6MNX1</accession>
<dbReference type="AlphaFoldDB" id="A0AAD6MNX1"/>
<organism evidence="2 3">
    <name type="scientific">Populus alba x Populus x berolinensis</name>
    <dbReference type="NCBI Taxonomy" id="444605"/>
    <lineage>
        <taxon>Eukaryota</taxon>
        <taxon>Viridiplantae</taxon>
        <taxon>Streptophyta</taxon>
        <taxon>Embryophyta</taxon>
        <taxon>Tracheophyta</taxon>
        <taxon>Spermatophyta</taxon>
        <taxon>Magnoliopsida</taxon>
        <taxon>eudicotyledons</taxon>
        <taxon>Gunneridae</taxon>
        <taxon>Pentapetalae</taxon>
        <taxon>rosids</taxon>
        <taxon>fabids</taxon>
        <taxon>Malpighiales</taxon>
        <taxon>Salicaceae</taxon>
        <taxon>Saliceae</taxon>
        <taxon>Populus</taxon>
    </lineage>
</organism>
<feature type="compositionally biased region" description="Polar residues" evidence="1">
    <location>
        <begin position="1"/>
        <end position="12"/>
    </location>
</feature>
<reference evidence="2" key="1">
    <citation type="journal article" date="2023" name="Mol. Ecol. Resour.">
        <title>Chromosome-level genome assembly of a triploid poplar Populus alba 'Berolinensis'.</title>
        <authorList>
            <person name="Chen S."/>
            <person name="Yu Y."/>
            <person name="Wang X."/>
            <person name="Wang S."/>
            <person name="Zhang T."/>
            <person name="Zhou Y."/>
            <person name="He R."/>
            <person name="Meng N."/>
            <person name="Wang Y."/>
            <person name="Liu W."/>
            <person name="Liu Z."/>
            <person name="Liu J."/>
            <person name="Guo Q."/>
            <person name="Huang H."/>
            <person name="Sederoff R.R."/>
            <person name="Wang G."/>
            <person name="Qu G."/>
            <person name="Chen S."/>
        </authorList>
    </citation>
    <scope>NUCLEOTIDE SEQUENCE</scope>
    <source>
        <strain evidence="2">SC-2020</strain>
    </source>
</reference>
<sequence length="37" mass="4282">MSQLSEQYSSCQEPKRGKKPTKHKKEPVNIHFKPNNG</sequence>
<protein>
    <submittedName>
        <fullName evidence="2">Uncharacterized protein</fullName>
    </submittedName>
</protein>
<keyword evidence="3" id="KW-1185">Reference proteome</keyword>
<evidence type="ECO:0000313" key="2">
    <source>
        <dbReference type="EMBL" id="KAJ6989006.1"/>
    </source>
</evidence>